<evidence type="ECO:0000313" key="2">
    <source>
        <dbReference type="EMBL" id="KAL1513630.1"/>
    </source>
</evidence>
<dbReference type="PROSITE" id="PS50835">
    <property type="entry name" value="IG_LIKE"/>
    <property type="match status" value="2"/>
</dbReference>
<reference evidence="2 3" key="1">
    <citation type="submission" date="2024-05" db="EMBL/GenBank/DDBJ databases">
        <title>Genetic variation in Jamaican populations of the coffee berry borer (Hypothenemus hampei).</title>
        <authorList>
            <person name="Errbii M."/>
            <person name="Myrie A."/>
        </authorList>
    </citation>
    <scope>NUCLEOTIDE SEQUENCE [LARGE SCALE GENOMIC DNA]</scope>
    <source>
        <strain evidence="2">JA-Hopewell-2020-01-JO</strain>
        <tissue evidence="2">Whole body</tissue>
    </source>
</reference>
<feature type="domain" description="Ig-like" evidence="1">
    <location>
        <begin position="125"/>
        <end position="231"/>
    </location>
</feature>
<dbReference type="Gene3D" id="2.60.40.10">
    <property type="entry name" value="Immunoglobulins"/>
    <property type="match status" value="2"/>
</dbReference>
<gene>
    <name evidence="2" type="ORF">ABEB36_003019</name>
</gene>
<dbReference type="InterPro" id="IPR003599">
    <property type="entry name" value="Ig_sub"/>
</dbReference>
<dbReference type="EMBL" id="JBDJPC010000002">
    <property type="protein sequence ID" value="KAL1513630.1"/>
    <property type="molecule type" value="Genomic_DNA"/>
</dbReference>
<dbReference type="PANTHER" id="PTHR23279">
    <property type="entry name" value="DEFECTIVE PROBOSCIS EXTENSION RESPONSE DPR -RELATED"/>
    <property type="match status" value="1"/>
</dbReference>
<dbReference type="PANTHER" id="PTHR23279:SF37">
    <property type="entry name" value="DEFECTIVE PROBOSCIS EXTENSION RESPONSE 13, ISOFORM B"/>
    <property type="match status" value="1"/>
</dbReference>
<accession>A0ABD1F7R0</accession>
<dbReference type="InterPro" id="IPR013106">
    <property type="entry name" value="Ig_V-set"/>
</dbReference>
<comment type="caution">
    <text evidence="2">The sequence shown here is derived from an EMBL/GenBank/DDBJ whole genome shotgun (WGS) entry which is preliminary data.</text>
</comment>
<dbReference type="InterPro" id="IPR013783">
    <property type="entry name" value="Ig-like_fold"/>
</dbReference>
<name>A0ABD1F7R0_HYPHA</name>
<feature type="domain" description="Ig-like" evidence="1">
    <location>
        <begin position="28"/>
        <end position="120"/>
    </location>
</feature>
<sequence length="258" mass="29572">MDEPGGVDPNKNKLPHHIKKIQKVDRIPKNELPAENNTVVVGLIGTSITLHCNVGLNNGTVLWVKHNTVENNTFTTVLTANNDTLVNDKRFLASNYNDSRLWKLHIRYTRPSDVGLYECQRCTPPTSSIYVRLDLFEQRAQILGPKLREVDKGFPIRLSCILNSTGQYRINRKPTYIFWYHDNRMINYDLKDGAVVREGRLGTELIFQRALPEHAGNYSCVPSNARQASVRVKVHYKVTRNVIECLCIQRKTNNCIKK</sequence>
<dbReference type="Proteomes" id="UP001566132">
    <property type="component" value="Unassembled WGS sequence"/>
</dbReference>
<proteinExistence type="predicted"/>
<dbReference type="Pfam" id="PF07686">
    <property type="entry name" value="V-set"/>
    <property type="match status" value="1"/>
</dbReference>
<dbReference type="SUPFAM" id="SSF48726">
    <property type="entry name" value="Immunoglobulin"/>
    <property type="match status" value="2"/>
</dbReference>
<dbReference type="SMART" id="SM00409">
    <property type="entry name" value="IG"/>
    <property type="match status" value="2"/>
</dbReference>
<dbReference type="AlphaFoldDB" id="A0ABD1F7R0"/>
<dbReference type="InterPro" id="IPR037448">
    <property type="entry name" value="Zig-8"/>
</dbReference>
<dbReference type="InterPro" id="IPR007110">
    <property type="entry name" value="Ig-like_dom"/>
</dbReference>
<evidence type="ECO:0000313" key="3">
    <source>
        <dbReference type="Proteomes" id="UP001566132"/>
    </source>
</evidence>
<evidence type="ECO:0000259" key="1">
    <source>
        <dbReference type="PROSITE" id="PS50835"/>
    </source>
</evidence>
<keyword evidence="3" id="KW-1185">Reference proteome</keyword>
<protein>
    <recommendedName>
        <fullName evidence="1">Ig-like domain-containing protein</fullName>
    </recommendedName>
</protein>
<dbReference type="InterPro" id="IPR036179">
    <property type="entry name" value="Ig-like_dom_sf"/>
</dbReference>
<organism evidence="2 3">
    <name type="scientific">Hypothenemus hampei</name>
    <name type="common">Coffee berry borer</name>
    <dbReference type="NCBI Taxonomy" id="57062"/>
    <lineage>
        <taxon>Eukaryota</taxon>
        <taxon>Metazoa</taxon>
        <taxon>Ecdysozoa</taxon>
        <taxon>Arthropoda</taxon>
        <taxon>Hexapoda</taxon>
        <taxon>Insecta</taxon>
        <taxon>Pterygota</taxon>
        <taxon>Neoptera</taxon>
        <taxon>Endopterygota</taxon>
        <taxon>Coleoptera</taxon>
        <taxon>Polyphaga</taxon>
        <taxon>Cucujiformia</taxon>
        <taxon>Curculionidae</taxon>
        <taxon>Scolytinae</taxon>
        <taxon>Hypothenemus</taxon>
    </lineage>
</organism>